<dbReference type="InterPro" id="IPR041575">
    <property type="entry name" value="Rubredoxin_C"/>
</dbReference>
<dbReference type="EMBL" id="RJVQ01000017">
    <property type="protein sequence ID" value="RQW61099.1"/>
    <property type="molecule type" value="Genomic_DNA"/>
</dbReference>
<dbReference type="UniPathway" id="UPA00653"/>
<feature type="domain" description="Nitrite/sulphite reductase 4Fe-4S" evidence="18">
    <location>
        <begin position="631"/>
        <end position="764"/>
    </location>
</feature>
<evidence type="ECO:0000256" key="4">
    <source>
        <dbReference type="ARBA" id="ARBA00005096"/>
    </source>
</evidence>
<dbReference type="InterPro" id="IPR012748">
    <property type="entry name" value="Rieske-like_NirD"/>
</dbReference>
<dbReference type="Pfam" id="PF03460">
    <property type="entry name" value="NIR_SIR_ferr"/>
    <property type="match status" value="1"/>
</dbReference>
<reference evidence="24 25" key="1">
    <citation type="submission" date="2018-11" db="EMBL/GenBank/DDBJ databases">
        <title>Vibrio LJC006 sp. nov., isolated from seawater during the bloom of the enteromorpha.</title>
        <authorList>
            <person name="Liang J."/>
        </authorList>
    </citation>
    <scope>NUCLEOTIDE SEQUENCE [LARGE SCALE GENOMIC DNA]</scope>
    <source>
        <strain evidence="24 25">LJC006</strain>
    </source>
</reference>
<dbReference type="SUPFAM" id="SSF50022">
    <property type="entry name" value="ISP domain"/>
    <property type="match status" value="1"/>
</dbReference>
<dbReference type="GO" id="GO:0051539">
    <property type="term" value="F:4 iron, 4 sulfur cluster binding"/>
    <property type="evidence" value="ECO:0007669"/>
    <property type="project" value="UniProtKB-KW"/>
</dbReference>
<dbReference type="Pfam" id="PF18267">
    <property type="entry name" value="Rubredoxin_C"/>
    <property type="match status" value="1"/>
</dbReference>
<dbReference type="PANTHER" id="PTHR43809:SF1">
    <property type="entry name" value="NITRITE REDUCTASE (NADH) LARGE SUBUNIT"/>
    <property type="match status" value="1"/>
</dbReference>
<evidence type="ECO:0000256" key="5">
    <source>
        <dbReference type="ARBA" id="ARBA00010429"/>
    </source>
</evidence>
<evidence type="ECO:0000256" key="16">
    <source>
        <dbReference type="ARBA" id="ARBA00034078"/>
    </source>
</evidence>
<dbReference type="Pfam" id="PF01077">
    <property type="entry name" value="NIR_SIR"/>
    <property type="match status" value="1"/>
</dbReference>
<dbReference type="FunFam" id="1.10.10.1100:FF:000002">
    <property type="entry name" value="Nitrite reductase large subunit"/>
    <property type="match status" value="1"/>
</dbReference>
<evidence type="ECO:0000259" key="18">
    <source>
        <dbReference type="Pfam" id="PF01077"/>
    </source>
</evidence>
<dbReference type="Gene3D" id="3.50.50.60">
    <property type="entry name" value="FAD/NAD(P)-binding domain"/>
    <property type="match status" value="2"/>
</dbReference>
<dbReference type="InterPro" id="IPR016156">
    <property type="entry name" value="FAD/NAD-linked_Rdtase_dimer_sf"/>
</dbReference>
<dbReference type="CDD" id="cd19944">
    <property type="entry name" value="NirB_Fer2_BFD-like_2"/>
    <property type="match status" value="1"/>
</dbReference>
<dbReference type="NCBIfam" id="TIGR02378">
    <property type="entry name" value="nirD_assim_sml"/>
    <property type="match status" value="1"/>
</dbReference>
<comment type="pathway">
    <text evidence="4">Nitrogen metabolism; nitrate reduction (assimilation).</text>
</comment>
<dbReference type="InterPro" id="IPR036136">
    <property type="entry name" value="Nit/Sulf_reduc_fer-like_dom_sf"/>
</dbReference>
<dbReference type="InterPro" id="IPR006067">
    <property type="entry name" value="NO2/SO3_Rdtase_4Fe4S_dom"/>
</dbReference>
<dbReference type="Pfam" id="PF07992">
    <property type="entry name" value="Pyr_redox_2"/>
    <property type="match status" value="1"/>
</dbReference>
<keyword evidence="7" id="KW-0349">Heme</keyword>
<dbReference type="InterPro" id="IPR012744">
    <property type="entry name" value="Nitri_red_NirB"/>
</dbReference>
<dbReference type="Pfam" id="PF04324">
    <property type="entry name" value="Fer2_BFD"/>
    <property type="match status" value="1"/>
</dbReference>
<keyword evidence="11" id="KW-0274">FAD</keyword>
<comment type="cofactor">
    <cofactor evidence="2">
        <name>[4Fe-4S] cluster</name>
        <dbReference type="ChEBI" id="CHEBI:49883"/>
    </cofactor>
</comment>
<evidence type="ECO:0000259" key="22">
    <source>
        <dbReference type="Pfam" id="PF13806"/>
    </source>
</evidence>
<dbReference type="InterPro" id="IPR052034">
    <property type="entry name" value="NasD-like"/>
</dbReference>
<dbReference type="NCBIfam" id="TIGR02374">
    <property type="entry name" value="nitri_red_nirB"/>
    <property type="match status" value="1"/>
</dbReference>
<evidence type="ECO:0000256" key="12">
    <source>
        <dbReference type="ARBA" id="ARBA00023002"/>
    </source>
</evidence>
<dbReference type="InterPro" id="IPR036922">
    <property type="entry name" value="Rieske_2Fe-2S_sf"/>
</dbReference>
<dbReference type="Pfam" id="PF13806">
    <property type="entry name" value="Rieske_2"/>
    <property type="match status" value="1"/>
</dbReference>
<dbReference type="Proteomes" id="UP000281112">
    <property type="component" value="Unassembled WGS sequence"/>
</dbReference>
<dbReference type="SUPFAM" id="SSF55124">
    <property type="entry name" value="Nitrite/Sulfite reductase N-terminal domain-like"/>
    <property type="match status" value="1"/>
</dbReference>
<dbReference type="InterPro" id="IPR045854">
    <property type="entry name" value="NO2/SO3_Rdtase_4Fe4S_sf"/>
</dbReference>
<protein>
    <submittedName>
        <fullName evidence="24">Nitrite reductase small subunit NirD</fullName>
    </submittedName>
</protein>
<evidence type="ECO:0000256" key="8">
    <source>
        <dbReference type="ARBA" id="ARBA00022630"/>
    </source>
</evidence>
<evidence type="ECO:0000256" key="3">
    <source>
        <dbReference type="ARBA" id="ARBA00001974"/>
    </source>
</evidence>
<dbReference type="RefSeq" id="WP_124939187.1">
    <property type="nucleotide sequence ID" value="NZ_RJVQ01000017.1"/>
</dbReference>
<dbReference type="PRINTS" id="PR00411">
    <property type="entry name" value="PNDRDTASEI"/>
</dbReference>
<accession>A0A3N9TAM8</accession>
<dbReference type="Gene3D" id="3.30.390.30">
    <property type="match status" value="1"/>
</dbReference>
<dbReference type="GO" id="GO:0020037">
    <property type="term" value="F:heme binding"/>
    <property type="evidence" value="ECO:0007669"/>
    <property type="project" value="InterPro"/>
</dbReference>
<dbReference type="GO" id="GO:0051537">
    <property type="term" value="F:2 iron, 2 sulfur cluster binding"/>
    <property type="evidence" value="ECO:0007669"/>
    <property type="project" value="UniProtKB-KW"/>
</dbReference>
<evidence type="ECO:0000256" key="15">
    <source>
        <dbReference type="ARBA" id="ARBA00023063"/>
    </source>
</evidence>
<dbReference type="InterPro" id="IPR007419">
    <property type="entry name" value="BFD-like_2Fe2S-bd_dom"/>
</dbReference>
<evidence type="ECO:0000256" key="2">
    <source>
        <dbReference type="ARBA" id="ARBA00001966"/>
    </source>
</evidence>
<comment type="similarity">
    <text evidence="5">Belongs to the nitrite and sulfite reductase 4Fe-4S domain family.</text>
</comment>
<keyword evidence="14" id="KW-0411">Iron-sulfur</keyword>
<dbReference type="PROSITE" id="PS51300">
    <property type="entry name" value="NIRD"/>
    <property type="match status" value="1"/>
</dbReference>
<dbReference type="GO" id="GO:0046872">
    <property type="term" value="F:metal ion binding"/>
    <property type="evidence" value="ECO:0007669"/>
    <property type="project" value="UniProtKB-KW"/>
</dbReference>
<dbReference type="Gene3D" id="3.30.413.10">
    <property type="entry name" value="Sulfite Reductase Hemoprotein, domain 1"/>
    <property type="match status" value="1"/>
</dbReference>
<comment type="subunit">
    <text evidence="17">Homodimer which associates with NirD.</text>
</comment>
<dbReference type="GO" id="GO:0008942">
    <property type="term" value="F:nitrite reductase [NAD(P)H] activity"/>
    <property type="evidence" value="ECO:0007669"/>
    <property type="project" value="InterPro"/>
</dbReference>
<keyword evidence="9" id="KW-0001">2Fe-2S</keyword>
<evidence type="ECO:0000256" key="11">
    <source>
        <dbReference type="ARBA" id="ARBA00022827"/>
    </source>
</evidence>
<dbReference type="FunFam" id="3.30.413.10:FF:000007">
    <property type="entry name" value="Nitrite reductase [NAD(P)H] large subunit"/>
    <property type="match status" value="1"/>
</dbReference>
<feature type="domain" description="Nitrite/Sulfite reductase ferredoxin-like" evidence="19">
    <location>
        <begin position="559"/>
        <end position="621"/>
    </location>
</feature>
<dbReference type="FunFam" id="3.50.50.60:FF:000033">
    <property type="entry name" value="Nitrite reductase [NAD(P)H], large subunit"/>
    <property type="match status" value="1"/>
</dbReference>
<evidence type="ECO:0000313" key="25">
    <source>
        <dbReference type="Proteomes" id="UP000281112"/>
    </source>
</evidence>
<keyword evidence="8" id="KW-0285">Flavoprotein</keyword>
<feature type="domain" description="Rieske-like [2Fe-2S]" evidence="22">
    <location>
        <begin position="845"/>
        <end position="946"/>
    </location>
</feature>
<dbReference type="SUPFAM" id="SSF56014">
    <property type="entry name" value="Nitrite and sulphite reductase 4Fe-4S domain-like"/>
    <property type="match status" value="1"/>
</dbReference>
<evidence type="ECO:0000259" key="20">
    <source>
        <dbReference type="Pfam" id="PF04324"/>
    </source>
</evidence>
<sequence length="955" mass="105384">MNKPVLMIVGYGMVGHHFIEQLVAKDLHIKYQIILYGKERYLAYDRVHLTDYLAGSTAEDLSLGSNEFLEEHDITFHKSCSIINLNTENQYVEDSLGRRQRYDKLVLATGSSPFIPNIEGNTSKNCFSYRTFDDLDSILSASSSAQTGVVIGGGLLGLEAANALKKLNIETNVIEFSARLMAVQLDEVGGSMLRKKIEALGVGVFVSKETKSIVENSDGTLTLLFSDGSKLNSDIVVFSAGIRPNDQLAKLANIEVGERGGIVINDRCETSVPNVYAIGECALWQERIFGLVAPGYQMARILAANLASENITFDGADMSTKLKLMGVDVASFGDAHGKSLGCKVYQWINEPEEIYKKIVVSSDGKNLIGGVLVGDCDEYQSLLQIMLNNIPLPSNPEKLMLPTNIEQEDSDSGTVTLPESAQICSCHNVSKGDIFSAVESGCLDLPSVKKSTKAATGCGGCSGLVKRIIDEKLEVMGVEIKKDICAHFPYSRQELYHIIRIEEIKDFNTLLLRYGKGVGCEVCKPAIASILASCWNEYLLEPKHLPQQETNDRYFGNIQKNGTYSVVPRIPGGEITPSQLINIGEIAKQYNLYTKITGGQRIDLFGATLENLPSIWGALIALGFETGHAYGKSLRTVKSCVGSTWCRYGVQDSTSLAILLENRYKGLRSPHKIKMAVSGCTRECAEAQSKDIGVIATEKGWNLYVCGNGGMKPRHGELFASDIDKETLIKYIDRILMFYIRTADHLQRTSVWIDSLEGGIEYLRDIVINDILSISSTLEDEMSSVIDSYQCEWKKTLNSPEQLKLFCSSINDKHPDENIRWSIERNQIKPLVPSNTHSSMLPQKEWSPICGVDELPINAGVGALLGRHHIALFRYEEQVFAIDDCEPKSQSNVISRGILGDIEGEIVVISPIFKQRFRLKDGVDIDGQSQNLQIWPTMVENNTVYVANSPKSVAL</sequence>
<dbReference type="SUPFAM" id="SSF51905">
    <property type="entry name" value="FAD/NAD(P)-binding domain"/>
    <property type="match status" value="2"/>
</dbReference>
<keyword evidence="25" id="KW-1185">Reference proteome</keyword>
<comment type="caution">
    <text evidence="24">The sequence shown here is derived from an EMBL/GenBank/DDBJ whole genome shotgun (WGS) entry which is preliminary data.</text>
</comment>
<evidence type="ECO:0000256" key="9">
    <source>
        <dbReference type="ARBA" id="ARBA00022714"/>
    </source>
</evidence>
<evidence type="ECO:0000256" key="14">
    <source>
        <dbReference type="ARBA" id="ARBA00023014"/>
    </source>
</evidence>
<dbReference type="Gene3D" id="1.10.10.1100">
    <property type="entry name" value="BFD-like [2Fe-2S]-binding domain"/>
    <property type="match status" value="1"/>
</dbReference>
<evidence type="ECO:0000256" key="7">
    <source>
        <dbReference type="ARBA" id="ARBA00022617"/>
    </source>
</evidence>
<name>A0A3N9TAM8_9VIBR</name>
<dbReference type="OrthoDB" id="9768666at2"/>
<comment type="cofactor">
    <cofactor evidence="1">
        <name>siroheme</name>
        <dbReference type="ChEBI" id="CHEBI:60052"/>
    </cofactor>
</comment>
<dbReference type="GO" id="GO:0050661">
    <property type="term" value="F:NADP binding"/>
    <property type="evidence" value="ECO:0007669"/>
    <property type="project" value="InterPro"/>
</dbReference>
<dbReference type="AlphaFoldDB" id="A0A3N9TAM8"/>
<dbReference type="GO" id="GO:0042128">
    <property type="term" value="P:nitrate assimilation"/>
    <property type="evidence" value="ECO:0007669"/>
    <property type="project" value="UniProtKB-UniPathway"/>
</dbReference>
<dbReference type="PANTHER" id="PTHR43809">
    <property type="entry name" value="NITRITE REDUCTASE (NADH) LARGE SUBUNIT"/>
    <property type="match status" value="1"/>
</dbReference>
<keyword evidence="6" id="KW-0004">4Fe-4S</keyword>
<evidence type="ECO:0000256" key="1">
    <source>
        <dbReference type="ARBA" id="ARBA00001929"/>
    </source>
</evidence>
<keyword evidence="15" id="KW-0534">Nitrate assimilation</keyword>
<evidence type="ECO:0000256" key="10">
    <source>
        <dbReference type="ARBA" id="ARBA00022723"/>
    </source>
</evidence>
<keyword evidence="12" id="KW-0560">Oxidoreductase</keyword>
<feature type="domain" description="NADH-rubredoxin oxidoreductase C-terminal" evidence="23">
    <location>
        <begin position="319"/>
        <end position="388"/>
    </location>
</feature>
<evidence type="ECO:0000256" key="17">
    <source>
        <dbReference type="ARBA" id="ARBA00064211"/>
    </source>
</evidence>
<dbReference type="InterPro" id="IPR005117">
    <property type="entry name" value="NiRdtase/SiRdtase_haem-b_fer"/>
</dbReference>
<dbReference type="InterPro" id="IPR023753">
    <property type="entry name" value="FAD/NAD-binding_dom"/>
</dbReference>
<feature type="domain" description="FAD/NAD(P)-binding" evidence="21">
    <location>
        <begin position="6"/>
        <end position="288"/>
    </location>
</feature>
<dbReference type="InterPro" id="IPR036188">
    <property type="entry name" value="FAD/NAD-bd_sf"/>
</dbReference>
<dbReference type="InterPro" id="IPR041854">
    <property type="entry name" value="BFD-like_2Fe2S-bd_dom_sf"/>
</dbReference>
<evidence type="ECO:0000259" key="21">
    <source>
        <dbReference type="Pfam" id="PF07992"/>
    </source>
</evidence>
<evidence type="ECO:0000259" key="19">
    <source>
        <dbReference type="Pfam" id="PF03460"/>
    </source>
</evidence>
<comment type="cofactor">
    <cofactor evidence="3">
        <name>FAD</name>
        <dbReference type="ChEBI" id="CHEBI:57692"/>
    </cofactor>
</comment>
<dbReference type="GO" id="GO:0015980">
    <property type="term" value="P:energy derivation by oxidation of organic compounds"/>
    <property type="evidence" value="ECO:0007669"/>
    <property type="project" value="UniProtKB-ARBA"/>
</dbReference>
<dbReference type="InterPro" id="IPR006066">
    <property type="entry name" value="NO2/SO3_Rdtase_FeS/sirohaem_BS"/>
</dbReference>
<evidence type="ECO:0000259" key="23">
    <source>
        <dbReference type="Pfam" id="PF18267"/>
    </source>
</evidence>
<organism evidence="24 25">
    <name type="scientific">Vibrio viridaestus</name>
    <dbReference type="NCBI Taxonomy" id="2487322"/>
    <lineage>
        <taxon>Bacteria</taxon>
        <taxon>Pseudomonadati</taxon>
        <taxon>Pseudomonadota</taxon>
        <taxon>Gammaproteobacteria</taxon>
        <taxon>Vibrionales</taxon>
        <taxon>Vibrionaceae</taxon>
        <taxon>Vibrio</taxon>
    </lineage>
</organism>
<evidence type="ECO:0000256" key="6">
    <source>
        <dbReference type="ARBA" id="ARBA00022485"/>
    </source>
</evidence>
<gene>
    <name evidence="24" type="primary">nirD</name>
    <name evidence="24" type="ORF">EES38_21125</name>
</gene>
<proteinExistence type="inferred from homology"/>
<keyword evidence="10" id="KW-0479">Metal-binding</keyword>
<dbReference type="PRINTS" id="PR00368">
    <property type="entry name" value="FADPNR"/>
</dbReference>
<dbReference type="GO" id="GO:0050660">
    <property type="term" value="F:flavin adenine dinucleotide binding"/>
    <property type="evidence" value="ECO:0007669"/>
    <property type="project" value="InterPro"/>
</dbReference>
<evidence type="ECO:0000256" key="13">
    <source>
        <dbReference type="ARBA" id="ARBA00023004"/>
    </source>
</evidence>
<dbReference type="PROSITE" id="PS00365">
    <property type="entry name" value="NIR_SIR"/>
    <property type="match status" value="1"/>
</dbReference>
<dbReference type="Gene3D" id="2.102.10.10">
    <property type="entry name" value="Rieske [2Fe-2S] iron-sulphur domain"/>
    <property type="match status" value="1"/>
</dbReference>
<keyword evidence="13" id="KW-0408">Iron</keyword>
<comment type="cofactor">
    <cofactor evidence="16">
        <name>[2Fe-2S] cluster</name>
        <dbReference type="ChEBI" id="CHEBI:190135"/>
    </cofactor>
</comment>
<evidence type="ECO:0000313" key="24">
    <source>
        <dbReference type="EMBL" id="RQW61099.1"/>
    </source>
</evidence>
<feature type="domain" description="BFD-like [2Fe-2S]-binding" evidence="20">
    <location>
        <begin position="423"/>
        <end position="471"/>
    </location>
</feature>
<dbReference type="NCBIfam" id="NF011565">
    <property type="entry name" value="PRK14989.1"/>
    <property type="match status" value="1"/>
</dbReference>
<dbReference type="PRINTS" id="PR00397">
    <property type="entry name" value="SIROHAEM"/>
</dbReference>